<dbReference type="EMBL" id="BPLR01006859">
    <property type="protein sequence ID" value="GIY12856.1"/>
    <property type="molecule type" value="Genomic_DNA"/>
</dbReference>
<sequence length="149" mass="17413">MQEEEILNYRRENMEGRRTVKCFPLTKKLCGGGREGLEKFKLLLQYGGCLYIQEEEILNYRRENMEGRSFKCKHGKEEEILNYRRENMEGRSLSMQEEGNIELSKKNMDGRRTAKYFPLTKWCGGWGRADACAKVHSLKWGAAPFFKAG</sequence>
<keyword evidence="2" id="KW-1185">Reference proteome</keyword>
<dbReference type="Proteomes" id="UP001054945">
    <property type="component" value="Unassembled WGS sequence"/>
</dbReference>
<protein>
    <submittedName>
        <fullName evidence="1">Uncharacterized protein</fullName>
    </submittedName>
</protein>
<dbReference type="AlphaFoldDB" id="A0AAV4QVG1"/>
<gene>
    <name evidence="1" type="ORF">CEXT_328961</name>
</gene>
<evidence type="ECO:0000313" key="1">
    <source>
        <dbReference type="EMBL" id="GIY12856.1"/>
    </source>
</evidence>
<proteinExistence type="predicted"/>
<organism evidence="1 2">
    <name type="scientific">Caerostris extrusa</name>
    <name type="common">Bark spider</name>
    <name type="synonym">Caerostris bankana</name>
    <dbReference type="NCBI Taxonomy" id="172846"/>
    <lineage>
        <taxon>Eukaryota</taxon>
        <taxon>Metazoa</taxon>
        <taxon>Ecdysozoa</taxon>
        <taxon>Arthropoda</taxon>
        <taxon>Chelicerata</taxon>
        <taxon>Arachnida</taxon>
        <taxon>Araneae</taxon>
        <taxon>Araneomorphae</taxon>
        <taxon>Entelegynae</taxon>
        <taxon>Araneoidea</taxon>
        <taxon>Araneidae</taxon>
        <taxon>Caerostris</taxon>
    </lineage>
</organism>
<name>A0AAV4QVG1_CAEEX</name>
<comment type="caution">
    <text evidence="1">The sequence shown here is derived from an EMBL/GenBank/DDBJ whole genome shotgun (WGS) entry which is preliminary data.</text>
</comment>
<reference evidence="1 2" key="1">
    <citation type="submission" date="2021-06" db="EMBL/GenBank/DDBJ databases">
        <title>Caerostris extrusa draft genome.</title>
        <authorList>
            <person name="Kono N."/>
            <person name="Arakawa K."/>
        </authorList>
    </citation>
    <scope>NUCLEOTIDE SEQUENCE [LARGE SCALE GENOMIC DNA]</scope>
</reference>
<evidence type="ECO:0000313" key="2">
    <source>
        <dbReference type="Proteomes" id="UP001054945"/>
    </source>
</evidence>
<accession>A0AAV4QVG1</accession>